<evidence type="ECO:0000256" key="2">
    <source>
        <dbReference type="ARBA" id="ARBA00023015"/>
    </source>
</evidence>
<evidence type="ECO:0000256" key="6">
    <source>
        <dbReference type="ARBA" id="ARBA00023242"/>
    </source>
</evidence>
<comment type="similarity">
    <text evidence="8">Belongs to the NFYA/HAP2 subunit family.</text>
</comment>
<sequence length="336" mass="37624">MLQNSATIDTLSAYKLQVHPRKVEHLSYHMIPQLAANCSSLWNMRERDSPKKFSEDQKSSSESPPQHDGERIELGSTPQELDSSSSQSTMGGLETHYQSTSPKPAPQDECCQKDIQGQPNPCILVGNQDSSINQLQLNMSQSSMSIPYVLCDPYYSGLITAYGPPVQQQMVGIGPGRVPLPIDLAEDGPIYVNSKQYHAILRRRQMRAKLEAQNKLIKSRKPYLHESRHQHAVKRVRGTGGRFLSTKKGQQSESTPSDSVHFHHQGEPSEVNAHRVEPPERDEPSVVRCISSSNSNTDANFQQLDHRFSRMTPYMPFPGRTTHACNMEQRGAPVVL</sequence>
<comment type="subunit">
    <text evidence="7">Heterotrimeric transcription factor composed of three components, NF-YA, NF-YB and NF-YC. NF-YB and NF-YC must interact and dimerize for NF-YA association and DNA binding.</text>
</comment>
<evidence type="ECO:0000256" key="9">
    <source>
        <dbReference type="SAM" id="MobiDB-lite"/>
    </source>
</evidence>
<evidence type="ECO:0000313" key="11">
    <source>
        <dbReference type="Proteomes" id="UP001454036"/>
    </source>
</evidence>
<dbReference type="GO" id="GO:0003700">
    <property type="term" value="F:DNA-binding transcription factor activity"/>
    <property type="evidence" value="ECO:0007669"/>
    <property type="project" value="UniProtKB-UniRule"/>
</dbReference>
<keyword evidence="4" id="KW-0010">Activator</keyword>
<keyword evidence="6 8" id="KW-0539">Nucleus</keyword>
<keyword evidence="5 8" id="KW-0804">Transcription</keyword>
<name>A0AAV3PPM3_LITER</name>
<dbReference type="Gene3D" id="6.10.250.2430">
    <property type="match status" value="1"/>
</dbReference>
<feature type="compositionally biased region" description="Polar residues" evidence="9">
    <location>
        <begin position="247"/>
        <end position="258"/>
    </location>
</feature>
<reference evidence="10 11" key="1">
    <citation type="submission" date="2024-01" db="EMBL/GenBank/DDBJ databases">
        <title>The complete chloroplast genome sequence of Lithospermum erythrorhizon: insights into the phylogenetic relationship among Boraginaceae species and the maternal lineages of purple gromwells.</title>
        <authorList>
            <person name="Okada T."/>
            <person name="Watanabe K."/>
        </authorList>
    </citation>
    <scope>NUCLEOTIDE SEQUENCE [LARGE SCALE GENOMIC DNA]</scope>
</reference>
<dbReference type="GO" id="GO:0003677">
    <property type="term" value="F:DNA binding"/>
    <property type="evidence" value="ECO:0007669"/>
    <property type="project" value="UniProtKB-KW"/>
</dbReference>
<dbReference type="PROSITE" id="PS00686">
    <property type="entry name" value="NFYA_HAP2_1"/>
    <property type="match status" value="1"/>
</dbReference>
<feature type="compositionally biased region" description="Basic and acidic residues" evidence="9">
    <location>
        <begin position="260"/>
        <end position="282"/>
    </location>
</feature>
<comment type="caution">
    <text evidence="10">The sequence shown here is derived from an EMBL/GenBank/DDBJ whole genome shotgun (WGS) entry which is preliminary data.</text>
</comment>
<proteinExistence type="inferred from homology"/>
<evidence type="ECO:0000256" key="3">
    <source>
        <dbReference type="ARBA" id="ARBA00023125"/>
    </source>
</evidence>
<dbReference type="InterPro" id="IPR001289">
    <property type="entry name" value="NFYA"/>
</dbReference>
<protein>
    <recommendedName>
        <fullName evidence="8">Nuclear transcription factor Y subunit</fullName>
    </recommendedName>
</protein>
<evidence type="ECO:0000256" key="1">
    <source>
        <dbReference type="ARBA" id="ARBA00004123"/>
    </source>
</evidence>
<dbReference type="PRINTS" id="PR00616">
    <property type="entry name" value="CCAATSUBUNTB"/>
</dbReference>
<evidence type="ECO:0000256" key="7">
    <source>
        <dbReference type="ARBA" id="ARBA00025911"/>
    </source>
</evidence>
<keyword evidence="2 8" id="KW-0805">Transcription regulation</keyword>
<dbReference type="SMART" id="SM00521">
    <property type="entry name" value="CBF"/>
    <property type="match status" value="1"/>
</dbReference>
<dbReference type="EMBL" id="BAABME010002121">
    <property type="protein sequence ID" value="GAA0153136.1"/>
    <property type="molecule type" value="Genomic_DNA"/>
</dbReference>
<comment type="subcellular location">
    <subcellularLocation>
        <location evidence="1 8">Nucleus</location>
    </subcellularLocation>
</comment>
<accession>A0AAV3PPM3</accession>
<dbReference type="InterPro" id="IPR018362">
    <property type="entry name" value="CCAAT-binding_factor_CS"/>
</dbReference>
<feature type="region of interest" description="Disordered" evidence="9">
    <location>
        <begin position="46"/>
        <end position="108"/>
    </location>
</feature>
<organism evidence="10 11">
    <name type="scientific">Lithospermum erythrorhizon</name>
    <name type="common">Purple gromwell</name>
    <name type="synonym">Lithospermum officinale var. erythrorhizon</name>
    <dbReference type="NCBI Taxonomy" id="34254"/>
    <lineage>
        <taxon>Eukaryota</taxon>
        <taxon>Viridiplantae</taxon>
        <taxon>Streptophyta</taxon>
        <taxon>Embryophyta</taxon>
        <taxon>Tracheophyta</taxon>
        <taxon>Spermatophyta</taxon>
        <taxon>Magnoliopsida</taxon>
        <taxon>eudicotyledons</taxon>
        <taxon>Gunneridae</taxon>
        <taxon>Pentapetalae</taxon>
        <taxon>asterids</taxon>
        <taxon>lamiids</taxon>
        <taxon>Boraginales</taxon>
        <taxon>Boraginaceae</taxon>
        <taxon>Boraginoideae</taxon>
        <taxon>Lithospermeae</taxon>
        <taxon>Lithospermum</taxon>
    </lineage>
</organism>
<dbReference type="PROSITE" id="PS51152">
    <property type="entry name" value="NFYA_HAP2_2"/>
    <property type="match status" value="1"/>
</dbReference>
<dbReference type="Pfam" id="PF02045">
    <property type="entry name" value="CBFB_NFYA"/>
    <property type="match status" value="1"/>
</dbReference>
<keyword evidence="3 8" id="KW-0238">DNA-binding</keyword>
<evidence type="ECO:0000256" key="4">
    <source>
        <dbReference type="ARBA" id="ARBA00023159"/>
    </source>
</evidence>
<feature type="compositionally biased region" description="Basic and acidic residues" evidence="9">
    <location>
        <begin position="46"/>
        <end position="73"/>
    </location>
</feature>
<comment type="function">
    <text evidence="8">Component of the sequence-specific heterotrimeric transcription factor (NF-Y) which specifically recognizes a 5'-CCAAT-3' box motif found in the promoters of its target genes.</text>
</comment>
<dbReference type="AlphaFoldDB" id="A0AAV3PPM3"/>
<feature type="region of interest" description="Disordered" evidence="9">
    <location>
        <begin position="239"/>
        <end position="282"/>
    </location>
</feature>
<evidence type="ECO:0000256" key="5">
    <source>
        <dbReference type="ARBA" id="ARBA00023163"/>
    </source>
</evidence>
<dbReference type="GO" id="GO:0016602">
    <property type="term" value="C:CCAAT-binding factor complex"/>
    <property type="evidence" value="ECO:0007669"/>
    <property type="project" value="InterPro"/>
</dbReference>
<dbReference type="PANTHER" id="PTHR12632">
    <property type="entry name" value="TRANSCRIPTION FACTOR NF-Y ALPHA-RELATED"/>
    <property type="match status" value="1"/>
</dbReference>
<keyword evidence="11" id="KW-1185">Reference proteome</keyword>
<feature type="compositionally biased region" description="Polar residues" evidence="9">
    <location>
        <begin position="76"/>
        <end position="102"/>
    </location>
</feature>
<gene>
    <name evidence="10" type="ORF">LIER_11450</name>
</gene>
<evidence type="ECO:0000313" key="10">
    <source>
        <dbReference type="EMBL" id="GAA0153136.1"/>
    </source>
</evidence>
<dbReference type="Proteomes" id="UP001454036">
    <property type="component" value="Unassembled WGS sequence"/>
</dbReference>
<evidence type="ECO:0000256" key="8">
    <source>
        <dbReference type="RuleBase" id="RU367155"/>
    </source>
</evidence>